<evidence type="ECO:0000313" key="2">
    <source>
        <dbReference type="Proteomes" id="UP000270296"/>
    </source>
</evidence>
<reference evidence="1 2" key="2">
    <citation type="submission" date="2018-11" db="EMBL/GenBank/DDBJ databases">
        <authorList>
            <consortium name="Pathogen Informatics"/>
        </authorList>
    </citation>
    <scope>NUCLEOTIDE SEQUENCE [LARGE SCALE GENOMIC DNA]</scope>
</reference>
<protein>
    <submittedName>
        <fullName evidence="3">Secreted protein</fullName>
    </submittedName>
</protein>
<organism evidence="3">
    <name type="scientific">Soboliphyme baturini</name>
    <dbReference type="NCBI Taxonomy" id="241478"/>
    <lineage>
        <taxon>Eukaryota</taxon>
        <taxon>Metazoa</taxon>
        <taxon>Ecdysozoa</taxon>
        <taxon>Nematoda</taxon>
        <taxon>Enoplea</taxon>
        <taxon>Dorylaimia</taxon>
        <taxon>Dioctophymatida</taxon>
        <taxon>Dioctophymatoidea</taxon>
        <taxon>Soboliphymatidae</taxon>
        <taxon>Soboliphyme</taxon>
    </lineage>
</organism>
<evidence type="ECO:0000313" key="3">
    <source>
        <dbReference type="WBParaSite" id="SBAD_0001349701-mRNA-1"/>
    </source>
</evidence>
<gene>
    <name evidence="1" type="ORF">SBAD_LOCUS13081</name>
</gene>
<dbReference type="Proteomes" id="UP000270296">
    <property type="component" value="Unassembled WGS sequence"/>
</dbReference>
<keyword evidence="2" id="KW-1185">Reference proteome</keyword>
<sequence length="95" mass="10874">MCSAFDVDIIYVGLLFQMRVRFACIGNDVFLVGCIESLRNLFVSFTTKDAWATSQLERQKSNLLLIKVINAKNLGGESGEWRLFVYLKLFCIFSH</sequence>
<evidence type="ECO:0000313" key="1">
    <source>
        <dbReference type="EMBL" id="VDP53932.1"/>
    </source>
</evidence>
<dbReference type="AlphaFoldDB" id="A0A183JB33"/>
<dbReference type="WBParaSite" id="SBAD_0001349701-mRNA-1">
    <property type="protein sequence ID" value="SBAD_0001349701-mRNA-1"/>
    <property type="gene ID" value="SBAD_0001349701"/>
</dbReference>
<dbReference type="EMBL" id="UZAM01020131">
    <property type="protein sequence ID" value="VDP53932.1"/>
    <property type="molecule type" value="Genomic_DNA"/>
</dbReference>
<accession>A0A183JB33</accession>
<dbReference type="OrthoDB" id="9976063at2759"/>
<proteinExistence type="predicted"/>
<reference evidence="3" key="1">
    <citation type="submission" date="2016-06" db="UniProtKB">
        <authorList>
            <consortium name="WormBaseParasite"/>
        </authorList>
    </citation>
    <scope>IDENTIFICATION</scope>
</reference>
<name>A0A183JB33_9BILA</name>